<dbReference type="AlphaFoldDB" id="A0A238BHS1"/>
<dbReference type="OrthoDB" id="127285at2759"/>
<proteinExistence type="predicted"/>
<sequence>MTKELQCLLDQYPVFEYDERKKLRCTLTGHEIPSRFDQLDQYVKTSKFVHAWRIHEIMKEYGAYFDDIGPHEFGCKVTMKIIAKDPDDLLRHINGKRFKKELEKEYILELFEQNQNETSDCSIAINTLNKVEQRIGFDLIDSGDNTLMRSLNFPCTNAPHAPLADAFEVDDFLLDDVEQCCNLQVTDNTSAALTGKNELSGGSNDEEEMEQDEMDMRTDLINDDSFSESDSGPNKEDEYPELTRTCGAVESDDFIIMDTEKDMNSANRKRKADNSTILKKKRMR</sequence>
<dbReference type="Pfam" id="PF05477">
    <property type="entry name" value="SURF2"/>
    <property type="match status" value="1"/>
</dbReference>
<organism evidence="2 3">
    <name type="scientific">Onchocerca flexuosa</name>
    <dbReference type="NCBI Taxonomy" id="387005"/>
    <lineage>
        <taxon>Eukaryota</taxon>
        <taxon>Metazoa</taxon>
        <taxon>Ecdysozoa</taxon>
        <taxon>Nematoda</taxon>
        <taxon>Chromadorea</taxon>
        <taxon>Rhabditida</taxon>
        <taxon>Spirurina</taxon>
        <taxon>Spiruromorpha</taxon>
        <taxon>Filarioidea</taxon>
        <taxon>Onchocercidae</taxon>
        <taxon>Onchocerca</taxon>
    </lineage>
</organism>
<evidence type="ECO:0000313" key="2">
    <source>
        <dbReference type="EMBL" id="OZC04921.1"/>
    </source>
</evidence>
<accession>A0A238BHS1</accession>
<reference evidence="2 3" key="1">
    <citation type="submission" date="2015-12" db="EMBL/GenBank/DDBJ databases">
        <title>Draft genome of the nematode, Onchocerca flexuosa.</title>
        <authorList>
            <person name="Mitreva M."/>
        </authorList>
    </citation>
    <scope>NUCLEOTIDE SEQUENCE [LARGE SCALE GENOMIC DNA]</scope>
    <source>
        <strain evidence="2">Red Deer</strain>
    </source>
</reference>
<evidence type="ECO:0000313" key="3">
    <source>
        <dbReference type="Proteomes" id="UP000242913"/>
    </source>
</evidence>
<dbReference type="PANTHER" id="PTHR34348:SF1">
    <property type="entry name" value="SURFEIT LOCUS PROTEIN 2"/>
    <property type="match status" value="1"/>
</dbReference>
<gene>
    <name evidence="2" type="ORF">X798_08113</name>
</gene>
<name>A0A238BHS1_9BILA</name>
<dbReference type="EMBL" id="KZ271558">
    <property type="protein sequence ID" value="OZC04921.1"/>
    <property type="molecule type" value="Genomic_DNA"/>
</dbReference>
<dbReference type="Proteomes" id="UP000242913">
    <property type="component" value="Unassembled WGS sequence"/>
</dbReference>
<keyword evidence="3" id="KW-1185">Reference proteome</keyword>
<feature type="compositionally biased region" description="Acidic residues" evidence="1">
    <location>
        <begin position="204"/>
        <end position="213"/>
    </location>
</feature>
<dbReference type="PANTHER" id="PTHR34348">
    <property type="entry name" value="SURFEIT LOCUS PROTEIN 2"/>
    <property type="match status" value="1"/>
</dbReference>
<protein>
    <submittedName>
        <fullName evidence="2">Uncharacterized protein</fullName>
    </submittedName>
</protein>
<evidence type="ECO:0000256" key="1">
    <source>
        <dbReference type="SAM" id="MobiDB-lite"/>
    </source>
</evidence>
<feature type="region of interest" description="Disordered" evidence="1">
    <location>
        <begin position="259"/>
        <end position="284"/>
    </location>
</feature>
<dbReference type="InterPro" id="IPR008833">
    <property type="entry name" value="Surf2"/>
</dbReference>
<feature type="region of interest" description="Disordered" evidence="1">
    <location>
        <begin position="193"/>
        <end position="246"/>
    </location>
</feature>